<dbReference type="AlphaFoldDB" id="C5LV64"/>
<keyword evidence="2" id="KW-1185">Reference proteome</keyword>
<name>C5LV64_PERM5</name>
<evidence type="ECO:0000313" key="2">
    <source>
        <dbReference type="Proteomes" id="UP000007800"/>
    </source>
</evidence>
<sequence length="79" mass="9158">MPGSNSSYGGVYRMSAFGGVGSTRISKSQMESRDPRKRFESCAWRRRLRQWKELQSKKQGSFSSRQLMRTVILNTFYIA</sequence>
<organism evidence="2">
    <name type="scientific">Perkinsus marinus (strain ATCC 50983 / TXsc)</name>
    <dbReference type="NCBI Taxonomy" id="423536"/>
    <lineage>
        <taxon>Eukaryota</taxon>
        <taxon>Sar</taxon>
        <taxon>Alveolata</taxon>
        <taxon>Perkinsozoa</taxon>
        <taxon>Perkinsea</taxon>
        <taxon>Perkinsida</taxon>
        <taxon>Perkinsidae</taxon>
        <taxon>Perkinsus</taxon>
    </lineage>
</organism>
<dbReference type="RefSeq" id="XP_002766662.1">
    <property type="nucleotide sequence ID" value="XM_002766616.1"/>
</dbReference>
<evidence type="ECO:0000313" key="1">
    <source>
        <dbReference type="EMBL" id="EEQ99379.1"/>
    </source>
</evidence>
<proteinExistence type="predicted"/>
<feature type="non-terminal residue" evidence="1">
    <location>
        <position position="79"/>
    </location>
</feature>
<reference evidence="1 2" key="1">
    <citation type="submission" date="2008-07" db="EMBL/GenBank/DDBJ databases">
        <authorList>
            <person name="El-Sayed N."/>
            <person name="Caler E."/>
            <person name="Inman J."/>
            <person name="Amedeo P."/>
            <person name="Hass B."/>
            <person name="Wortman J."/>
        </authorList>
    </citation>
    <scope>NUCLEOTIDE SEQUENCE [LARGE SCALE GENOMIC DNA]</scope>
    <source>
        <strain evidence="2">ATCC 50983 / TXsc</strain>
    </source>
</reference>
<dbReference type="Proteomes" id="UP000007800">
    <property type="component" value="Unassembled WGS sequence"/>
</dbReference>
<dbReference type="OrthoDB" id="426373at2759"/>
<gene>
    <name evidence="1" type="ORF">Pmar_PMAR027034</name>
</gene>
<dbReference type="EMBL" id="GG685784">
    <property type="protein sequence ID" value="EEQ99379.1"/>
    <property type="molecule type" value="Genomic_DNA"/>
</dbReference>
<dbReference type="GeneID" id="9045564"/>
<dbReference type="InParanoid" id="C5LV64"/>
<protein>
    <submittedName>
        <fullName evidence="1">Uncharacterized protein</fullName>
    </submittedName>
</protein>
<accession>C5LV64</accession>